<evidence type="ECO:0000256" key="2">
    <source>
        <dbReference type="ARBA" id="ARBA00023134"/>
    </source>
</evidence>
<keyword evidence="1" id="KW-0547">Nucleotide-binding</keyword>
<dbReference type="Proteomes" id="UP000053317">
    <property type="component" value="Unassembled WGS sequence"/>
</dbReference>
<dbReference type="Pfam" id="PF00071">
    <property type="entry name" value="Ras"/>
    <property type="match status" value="1"/>
</dbReference>
<dbReference type="GO" id="GO:0003924">
    <property type="term" value="F:GTPase activity"/>
    <property type="evidence" value="ECO:0007669"/>
    <property type="project" value="InterPro"/>
</dbReference>
<proteinExistence type="predicted"/>
<dbReference type="SMART" id="SM00175">
    <property type="entry name" value="RAB"/>
    <property type="match status" value="1"/>
</dbReference>
<dbReference type="NCBIfam" id="TIGR00231">
    <property type="entry name" value="small_GTP"/>
    <property type="match status" value="1"/>
</dbReference>
<dbReference type="EMBL" id="LCWF01000030">
    <property type="protein sequence ID" value="KKY27055.1"/>
    <property type="molecule type" value="Genomic_DNA"/>
</dbReference>
<dbReference type="PROSITE" id="PS51420">
    <property type="entry name" value="RHO"/>
    <property type="match status" value="1"/>
</dbReference>
<keyword evidence="5" id="KW-1185">Reference proteome</keyword>
<evidence type="ECO:0000313" key="5">
    <source>
        <dbReference type="Proteomes" id="UP000053317"/>
    </source>
</evidence>
<dbReference type="InterPro" id="IPR005225">
    <property type="entry name" value="Small_GTP-bd"/>
</dbReference>
<evidence type="ECO:0000256" key="1">
    <source>
        <dbReference type="ARBA" id="ARBA00022741"/>
    </source>
</evidence>
<dbReference type="SMART" id="SM00173">
    <property type="entry name" value="RAS"/>
    <property type="match status" value="1"/>
</dbReference>
<dbReference type="PROSITE" id="PS51421">
    <property type="entry name" value="RAS"/>
    <property type="match status" value="1"/>
</dbReference>
<dbReference type="SMART" id="SM00174">
    <property type="entry name" value="RHO"/>
    <property type="match status" value="1"/>
</dbReference>
<keyword evidence="2" id="KW-0342">GTP-binding</keyword>
<dbReference type="PANTHER" id="PTHR24073">
    <property type="entry name" value="DRAB5-RELATED"/>
    <property type="match status" value="1"/>
</dbReference>
<dbReference type="FunFam" id="3.40.50.300:FF:001447">
    <property type="entry name" value="Ras-related protein Rab-1B"/>
    <property type="match status" value="1"/>
</dbReference>
<protein>
    <submittedName>
        <fullName evidence="4">Putative ras-like gtp-binding</fullName>
    </submittedName>
</protein>
<dbReference type="PROSITE" id="PS51417">
    <property type="entry name" value="ARF"/>
    <property type="match status" value="1"/>
</dbReference>
<sequence length="298" mass="32685">MSTSLEAKIVVLGSQGVGKTSLVHRYVKNAFNPATTTSTIGASFVTKRVIDTTTDTDVRLQIWDTAGQERFRSISRLYYRGANAGLLCYDITSEQSFEDMKGWLRELKEQVGISGEGQTSEDSLVIHVVGTKSDIVAEDPSKRKVPFEKTIAYVAEQLYPSQASTPPATAGMSGAGLQSPDSKRSSGFWGQDIGWDSCHEVNAKDGEGIEEIFRVIARKLVEQRNKHMEREAQLTTPGLSEHGGYFEAGGHGVDGHGSFRLGYGDKRRSWLGLPSSLVSGDEQVYEPQREAKKRGRCC</sequence>
<accession>A0A0G2HF03</accession>
<dbReference type="PRINTS" id="PR00449">
    <property type="entry name" value="RASTRNSFRMNG"/>
</dbReference>
<dbReference type="InterPro" id="IPR027417">
    <property type="entry name" value="P-loop_NTPase"/>
</dbReference>
<dbReference type="PROSITE" id="PS51419">
    <property type="entry name" value="RAB"/>
    <property type="match status" value="1"/>
</dbReference>
<dbReference type="Gene3D" id="3.40.50.300">
    <property type="entry name" value="P-loop containing nucleotide triphosphate hydrolases"/>
    <property type="match status" value="1"/>
</dbReference>
<organism evidence="4 5">
    <name type="scientific">Phaeomoniella chlamydospora</name>
    <name type="common">Phaeoacremonium chlamydosporum</name>
    <dbReference type="NCBI Taxonomy" id="158046"/>
    <lineage>
        <taxon>Eukaryota</taxon>
        <taxon>Fungi</taxon>
        <taxon>Dikarya</taxon>
        <taxon>Ascomycota</taxon>
        <taxon>Pezizomycotina</taxon>
        <taxon>Eurotiomycetes</taxon>
        <taxon>Chaetothyriomycetidae</taxon>
        <taxon>Phaeomoniellales</taxon>
        <taxon>Phaeomoniellaceae</taxon>
        <taxon>Phaeomoniella</taxon>
    </lineage>
</organism>
<gene>
    <name evidence="4" type="ORF">UCRPC4_g01280</name>
</gene>
<dbReference type="CDD" id="cd00154">
    <property type="entry name" value="Rab"/>
    <property type="match status" value="1"/>
</dbReference>
<feature type="region of interest" description="Disordered" evidence="3">
    <location>
        <begin position="164"/>
        <end position="183"/>
    </location>
</feature>
<dbReference type="OrthoDB" id="25896at2759"/>
<comment type="caution">
    <text evidence="4">The sequence shown here is derived from an EMBL/GenBank/DDBJ whole genome shotgun (WGS) entry which is preliminary data.</text>
</comment>
<reference evidence="4 5" key="2">
    <citation type="submission" date="2015-05" db="EMBL/GenBank/DDBJ databases">
        <authorList>
            <person name="Morales-Cruz A."/>
            <person name="Amrine K.C."/>
            <person name="Cantu D."/>
        </authorList>
    </citation>
    <scope>NUCLEOTIDE SEQUENCE [LARGE SCALE GENOMIC DNA]</scope>
    <source>
        <strain evidence="4">UCRPC4</strain>
    </source>
</reference>
<dbReference type="InterPro" id="IPR001806">
    <property type="entry name" value="Small_GTPase"/>
</dbReference>
<dbReference type="AlphaFoldDB" id="A0A0G2HF03"/>
<reference evidence="4 5" key="1">
    <citation type="submission" date="2015-05" db="EMBL/GenBank/DDBJ databases">
        <title>Distinctive expansion of gene families associated with plant cell wall degradation and secondary metabolism in the genomes of grapevine trunk pathogens.</title>
        <authorList>
            <person name="Lawrence D.P."/>
            <person name="Travadon R."/>
            <person name="Rolshausen P.E."/>
            <person name="Baumgartner K."/>
        </authorList>
    </citation>
    <scope>NUCLEOTIDE SEQUENCE [LARGE SCALE GENOMIC DNA]</scope>
    <source>
        <strain evidence="4">UCRPC4</strain>
    </source>
</reference>
<name>A0A0G2HF03_PHACM</name>
<dbReference type="GO" id="GO:0005525">
    <property type="term" value="F:GTP binding"/>
    <property type="evidence" value="ECO:0007669"/>
    <property type="project" value="UniProtKB-KW"/>
</dbReference>
<evidence type="ECO:0000256" key="3">
    <source>
        <dbReference type="SAM" id="MobiDB-lite"/>
    </source>
</evidence>
<evidence type="ECO:0000313" key="4">
    <source>
        <dbReference type="EMBL" id="KKY27055.1"/>
    </source>
</evidence>
<dbReference type="SUPFAM" id="SSF52540">
    <property type="entry name" value="P-loop containing nucleoside triphosphate hydrolases"/>
    <property type="match status" value="1"/>
</dbReference>